<feature type="region of interest" description="Disordered" evidence="1">
    <location>
        <begin position="1"/>
        <end position="30"/>
    </location>
</feature>
<dbReference type="AlphaFoldDB" id="A0A420HI59"/>
<name>A0A420HI59_9PEZI</name>
<feature type="compositionally biased region" description="Low complexity" evidence="1">
    <location>
        <begin position="68"/>
        <end position="79"/>
    </location>
</feature>
<feature type="compositionally biased region" description="Polar residues" evidence="1">
    <location>
        <begin position="111"/>
        <end position="125"/>
    </location>
</feature>
<feature type="region of interest" description="Disordered" evidence="1">
    <location>
        <begin position="68"/>
        <end position="148"/>
    </location>
</feature>
<sequence>MGISQKEIQNNGPIENITSALGDLKTSEDKGKIKETVEEAVTVRSQSLFVPPKASTFFRPLPDNFKFAKASNSSTSSKAPKSDRLDSSSLRGGKTILPEKRKSQFAAPRSVTGTTTDYQGIQTSKEGAINLYQLSPRSVAPLTQPEGR</sequence>
<accession>A0A420HI59</accession>
<evidence type="ECO:0000313" key="2">
    <source>
        <dbReference type="EMBL" id="RKF57121.1"/>
    </source>
</evidence>
<evidence type="ECO:0000256" key="1">
    <source>
        <dbReference type="SAM" id="MobiDB-lite"/>
    </source>
</evidence>
<keyword evidence="3" id="KW-1185">Reference proteome</keyword>
<protein>
    <submittedName>
        <fullName evidence="2">Uncharacterized protein</fullName>
    </submittedName>
</protein>
<comment type="caution">
    <text evidence="2">The sequence shown here is derived from an EMBL/GenBank/DDBJ whole genome shotgun (WGS) entry which is preliminary data.</text>
</comment>
<reference evidence="2 3" key="1">
    <citation type="journal article" date="2018" name="BMC Genomics">
        <title>Comparative genome analyses reveal sequence features reflecting distinct modes of host-adaptation between dicot and monocot powdery mildew.</title>
        <authorList>
            <person name="Wu Y."/>
            <person name="Ma X."/>
            <person name="Pan Z."/>
            <person name="Kale S.D."/>
            <person name="Song Y."/>
            <person name="King H."/>
            <person name="Zhang Q."/>
            <person name="Presley C."/>
            <person name="Deng X."/>
            <person name="Wei C.I."/>
            <person name="Xiao S."/>
        </authorList>
    </citation>
    <scope>NUCLEOTIDE SEQUENCE [LARGE SCALE GENOMIC DNA]</scope>
    <source>
        <strain evidence="2">UMSG2</strain>
    </source>
</reference>
<proteinExistence type="predicted"/>
<evidence type="ECO:0000313" key="3">
    <source>
        <dbReference type="Proteomes" id="UP000286134"/>
    </source>
</evidence>
<feature type="compositionally biased region" description="Polar residues" evidence="1">
    <location>
        <begin position="1"/>
        <end position="19"/>
    </location>
</feature>
<dbReference type="EMBL" id="MCFK01007664">
    <property type="protein sequence ID" value="RKF57121.1"/>
    <property type="molecule type" value="Genomic_DNA"/>
</dbReference>
<dbReference type="Proteomes" id="UP000286134">
    <property type="component" value="Unassembled WGS sequence"/>
</dbReference>
<gene>
    <name evidence="2" type="ORF">OnM2_076018</name>
</gene>
<organism evidence="2 3">
    <name type="scientific">Erysiphe neolycopersici</name>
    <dbReference type="NCBI Taxonomy" id="212602"/>
    <lineage>
        <taxon>Eukaryota</taxon>
        <taxon>Fungi</taxon>
        <taxon>Dikarya</taxon>
        <taxon>Ascomycota</taxon>
        <taxon>Pezizomycotina</taxon>
        <taxon>Leotiomycetes</taxon>
        <taxon>Erysiphales</taxon>
        <taxon>Erysiphaceae</taxon>
        <taxon>Erysiphe</taxon>
    </lineage>
</organism>